<dbReference type="GeneID" id="29122874"/>
<dbReference type="OrthoDB" id="18361at10239"/>
<evidence type="ECO:0000313" key="2">
    <source>
        <dbReference type="Proteomes" id="UP000202699"/>
    </source>
</evidence>
<dbReference type="EMBL" id="KU598975">
    <property type="protein sequence ID" value="AMM44571.1"/>
    <property type="molecule type" value="Genomic_DNA"/>
</dbReference>
<protein>
    <submittedName>
        <fullName evidence="1">Capsid and scaffold protein</fullName>
    </submittedName>
</protein>
<dbReference type="Pfam" id="PF05135">
    <property type="entry name" value="Phage_connect_1"/>
    <property type="match status" value="1"/>
</dbReference>
<dbReference type="CDD" id="cd08055">
    <property type="entry name" value="gp15"/>
    <property type="match status" value="1"/>
</dbReference>
<name>A0A141VTM8_9CAUD</name>
<proteinExistence type="predicted"/>
<dbReference type="InterPro" id="IPR053746">
    <property type="entry name" value="Viral_HT_Connector_Assembly"/>
</dbReference>
<keyword evidence="2" id="KW-1185">Reference proteome</keyword>
<dbReference type="Gene3D" id="1.10.246.150">
    <property type="match status" value="1"/>
</dbReference>
<dbReference type="KEGG" id="vg:29122874"/>
<evidence type="ECO:0000313" key="1">
    <source>
        <dbReference type="EMBL" id="AMM44571.1"/>
    </source>
</evidence>
<dbReference type="InterPro" id="IPR021146">
    <property type="entry name" value="Phage_gp6-like_head-tail"/>
</dbReference>
<sequence>MNAQDVKLLNNLSLDDTSNDETIELLIEKYLNVAEEYCNQTFNRKSLPSNVEKFIANCIKQGTTSNISSRTMGTVSYTFVTDLPKETYGYLKPFRRLRWTGYHV</sequence>
<dbReference type="Proteomes" id="UP000202699">
    <property type="component" value="Segment"/>
</dbReference>
<accession>A0A141VTM8</accession>
<dbReference type="RefSeq" id="YP_009302027.1">
    <property type="nucleotide sequence ID" value="NC_031241.1"/>
</dbReference>
<reference evidence="1" key="1">
    <citation type="submission" date="2016-01" db="EMBL/GenBank/DDBJ databases">
        <title>A eukaryotic-like serine/threonine kinase protects bacteria against viruses.</title>
        <authorList>
            <person name="Depardieu F."/>
            <person name="Didier J.-P."/>
            <person name="Bernheim A."/>
            <person name="Sherlock A."/>
            <person name="Molina H."/>
            <person name="Duclos B."/>
            <person name="Bikard D."/>
        </authorList>
    </citation>
    <scope>NUCLEOTIDE SEQUENCE [LARGE SCALE GENOMIC DNA]</scope>
</reference>
<organism evidence="1 2">
    <name type="scientific">Staphylococcus phage CNPx</name>
    <dbReference type="NCBI Taxonomy" id="1792269"/>
    <lineage>
        <taxon>Viruses</taxon>
        <taxon>Duplodnaviria</taxon>
        <taxon>Heunggongvirae</taxon>
        <taxon>Uroviricota</taxon>
        <taxon>Caudoviricetes</taxon>
        <taxon>Rockefellervirus</taxon>
        <taxon>Rockefellervirus CNPx</taxon>
    </lineage>
</organism>